<reference evidence="2 3" key="1">
    <citation type="submission" date="2014-01" db="EMBL/GenBank/DDBJ databases">
        <title>Genome sequence determination for a cystic fibrosis isolate, Inquilinus limosus.</title>
        <authorList>
            <person name="Pino M."/>
            <person name="Di Conza J."/>
            <person name="Gutkind G."/>
        </authorList>
    </citation>
    <scope>NUCLEOTIDE SEQUENCE [LARGE SCALE GENOMIC DNA]</scope>
    <source>
        <strain evidence="2 3">MP06</strain>
    </source>
</reference>
<gene>
    <name evidence="2" type="ORF">P409_11115</name>
</gene>
<evidence type="ECO:0000313" key="2">
    <source>
        <dbReference type="EMBL" id="KGM34271.1"/>
    </source>
</evidence>
<dbReference type="OrthoDB" id="7357611at2"/>
<evidence type="ECO:0000313" key="3">
    <source>
        <dbReference type="Proteomes" id="UP000029995"/>
    </source>
</evidence>
<protein>
    <recommendedName>
        <fullName evidence="4">Lipoprotein</fullName>
    </recommendedName>
</protein>
<keyword evidence="1" id="KW-0732">Signal</keyword>
<organism evidence="2 3">
    <name type="scientific">Inquilinus limosus MP06</name>
    <dbReference type="NCBI Taxonomy" id="1398085"/>
    <lineage>
        <taxon>Bacteria</taxon>
        <taxon>Pseudomonadati</taxon>
        <taxon>Pseudomonadota</taxon>
        <taxon>Alphaproteobacteria</taxon>
        <taxon>Rhodospirillales</taxon>
        <taxon>Rhodospirillaceae</taxon>
        <taxon>Inquilinus</taxon>
    </lineage>
</organism>
<dbReference type="PROSITE" id="PS51257">
    <property type="entry name" value="PROKAR_LIPOPROTEIN"/>
    <property type="match status" value="1"/>
</dbReference>
<dbReference type="EMBL" id="JANX01000105">
    <property type="protein sequence ID" value="KGM34271.1"/>
    <property type="molecule type" value="Genomic_DNA"/>
</dbReference>
<sequence length="142" mass="14927">MTTHFRPSPTLFIALAAATLLGACQTASQQSAQIPPYDFPKVSTEWHPDVGVVYTGTLQVGRPCTVLRRDDGSEVAIQGKPVPVRIGDRVTISGPTAKWSLCQTLETVRADKVDVMTSAYLPAANGTAVTVAPGAVVVQPAP</sequence>
<accession>A0A0A0D6J5</accession>
<name>A0A0A0D6J5_9PROT</name>
<comment type="caution">
    <text evidence="2">The sequence shown here is derived from an EMBL/GenBank/DDBJ whole genome shotgun (WGS) entry which is preliminary data.</text>
</comment>
<feature type="signal peptide" evidence="1">
    <location>
        <begin position="1"/>
        <end position="22"/>
    </location>
</feature>
<dbReference type="AlphaFoldDB" id="A0A0A0D6J5"/>
<evidence type="ECO:0008006" key="4">
    <source>
        <dbReference type="Google" id="ProtNLM"/>
    </source>
</evidence>
<dbReference type="RefSeq" id="WP_034835530.1">
    <property type="nucleotide sequence ID" value="NZ_JANX01000105.1"/>
</dbReference>
<proteinExistence type="predicted"/>
<feature type="chain" id="PRO_5001968382" description="Lipoprotein" evidence="1">
    <location>
        <begin position="23"/>
        <end position="142"/>
    </location>
</feature>
<evidence type="ECO:0000256" key="1">
    <source>
        <dbReference type="SAM" id="SignalP"/>
    </source>
</evidence>
<dbReference type="Proteomes" id="UP000029995">
    <property type="component" value="Unassembled WGS sequence"/>
</dbReference>